<dbReference type="Proteomes" id="UP000325577">
    <property type="component" value="Linkage Group LG4"/>
</dbReference>
<reference evidence="1 2" key="1">
    <citation type="submission" date="2019-09" db="EMBL/GenBank/DDBJ databases">
        <title>A chromosome-level genome assembly of the Chinese tupelo Nyssa sinensis.</title>
        <authorList>
            <person name="Yang X."/>
            <person name="Kang M."/>
            <person name="Yang Y."/>
            <person name="Xiong H."/>
            <person name="Wang M."/>
            <person name="Zhang Z."/>
            <person name="Wang Z."/>
            <person name="Wu H."/>
            <person name="Ma T."/>
            <person name="Liu J."/>
            <person name="Xi Z."/>
        </authorList>
    </citation>
    <scope>NUCLEOTIDE SEQUENCE [LARGE SCALE GENOMIC DNA]</scope>
    <source>
        <strain evidence="1">J267</strain>
        <tissue evidence="1">Leaf</tissue>
    </source>
</reference>
<protein>
    <recommendedName>
        <fullName evidence="3">UBZ4-type domain-containing protein</fullName>
    </recommendedName>
</protein>
<gene>
    <name evidence="1" type="ORF">F0562_010452</name>
</gene>
<organism evidence="1 2">
    <name type="scientific">Nyssa sinensis</name>
    <dbReference type="NCBI Taxonomy" id="561372"/>
    <lineage>
        <taxon>Eukaryota</taxon>
        <taxon>Viridiplantae</taxon>
        <taxon>Streptophyta</taxon>
        <taxon>Embryophyta</taxon>
        <taxon>Tracheophyta</taxon>
        <taxon>Spermatophyta</taxon>
        <taxon>Magnoliopsida</taxon>
        <taxon>eudicotyledons</taxon>
        <taxon>Gunneridae</taxon>
        <taxon>Pentapetalae</taxon>
        <taxon>asterids</taxon>
        <taxon>Cornales</taxon>
        <taxon>Nyssaceae</taxon>
        <taxon>Nyssa</taxon>
    </lineage>
</organism>
<sequence length="677" mass="75565">MAVAFAGFSIREYALKMRTVDAVKCWPFGGDSDEMIIEDVEALLPPIMVKKFGWWSDELELELLRSNCVDHKKSKIHEESSQVSGNESGLVSESIEAEKSEVVLGSDSEKLDLNCPVCLVFTAATVKAVNAHVNSCLADRRQLRTKAKSRTPKKRSIVEIFAVAPHVERVDMGDDEDEDNSRVDELEKVLALTDFGLNNKSKKKKKNETKLKEEAAVIISKLKKQKKIKDKKKDKKNEANNVDLSVRWIAKKEKPHNLKLQCPVNFGGKRNGSLYSKGSKNDISDAALIRKKQPRLKFSATQKKNKAVQTSKLIAKHQKPVFPARGILRKHTKLSLGQNSTICNLQAASQASKCGVRPSDRHVKFSGKDDILGPRRKYFLSVECPETQNICSSYSNCIAASLVKEHAMERGKDLATVEVNGGDGDVSIIPENETEVQPIMEKQLSYTHHRVIPNFLRPRINCQQHFSNKAITGNQVALHSESFHSFEQGYRAASQDPSYALNPRFLSMQKEGFNLNVNTQGNISNAPNTSLKVIDRFGDPTGRAARVSSVGYMQSFSHPSSSFFPLNGSENERLPFPSQTTQENYNGHALQKQPFCHVSPKELMGGICSFPDWKQRAVMCEEKCKNEDFFGLPLNSQGELLQWNSNGKDSISKLMRASSITGPVNIVPSPEMCEREP</sequence>
<dbReference type="AlphaFoldDB" id="A0A5J4ZZ35"/>
<name>A0A5J4ZZ35_9ASTE</name>
<evidence type="ECO:0000313" key="2">
    <source>
        <dbReference type="Proteomes" id="UP000325577"/>
    </source>
</evidence>
<proteinExistence type="predicted"/>
<dbReference type="EMBL" id="CM018047">
    <property type="protein sequence ID" value="KAA8524115.1"/>
    <property type="molecule type" value="Genomic_DNA"/>
</dbReference>
<dbReference type="OrthoDB" id="678085at2759"/>
<accession>A0A5J4ZZ35</accession>
<evidence type="ECO:0008006" key="3">
    <source>
        <dbReference type="Google" id="ProtNLM"/>
    </source>
</evidence>
<keyword evidence="2" id="KW-1185">Reference proteome</keyword>
<dbReference type="PANTHER" id="PTHR36892:SF1">
    <property type="entry name" value="OS05G0518200 PROTEIN"/>
    <property type="match status" value="1"/>
</dbReference>
<evidence type="ECO:0000313" key="1">
    <source>
        <dbReference type="EMBL" id="KAA8524115.1"/>
    </source>
</evidence>
<dbReference type="PANTHER" id="PTHR36892">
    <property type="entry name" value="OS01G0201800 PROTEIN"/>
    <property type="match status" value="1"/>
</dbReference>